<dbReference type="Proteomes" id="UP000235672">
    <property type="component" value="Unassembled WGS sequence"/>
</dbReference>
<name>A0A2J6Q722_9HELO</name>
<organism evidence="1 2">
    <name type="scientific">Hyaloscypha hepaticicola</name>
    <dbReference type="NCBI Taxonomy" id="2082293"/>
    <lineage>
        <taxon>Eukaryota</taxon>
        <taxon>Fungi</taxon>
        <taxon>Dikarya</taxon>
        <taxon>Ascomycota</taxon>
        <taxon>Pezizomycotina</taxon>
        <taxon>Leotiomycetes</taxon>
        <taxon>Helotiales</taxon>
        <taxon>Hyaloscyphaceae</taxon>
        <taxon>Hyaloscypha</taxon>
    </lineage>
</organism>
<protein>
    <submittedName>
        <fullName evidence="1">Uncharacterized protein</fullName>
    </submittedName>
</protein>
<dbReference type="EMBL" id="KZ613479">
    <property type="protein sequence ID" value="PMD22078.1"/>
    <property type="molecule type" value="Genomic_DNA"/>
</dbReference>
<proteinExistence type="predicted"/>
<reference evidence="1 2" key="1">
    <citation type="submission" date="2016-05" db="EMBL/GenBank/DDBJ databases">
        <title>A degradative enzymes factory behind the ericoid mycorrhizal symbiosis.</title>
        <authorList>
            <consortium name="DOE Joint Genome Institute"/>
            <person name="Martino E."/>
            <person name="Morin E."/>
            <person name="Grelet G."/>
            <person name="Kuo A."/>
            <person name="Kohler A."/>
            <person name="Daghino S."/>
            <person name="Barry K."/>
            <person name="Choi C."/>
            <person name="Cichocki N."/>
            <person name="Clum A."/>
            <person name="Copeland A."/>
            <person name="Hainaut M."/>
            <person name="Haridas S."/>
            <person name="Labutti K."/>
            <person name="Lindquist E."/>
            <person name="Lipzen A."/>
            <person name="Khouja H.-R."/>
            <person name="Murat C."/>
            <person name="Ohm R."/>
            <person name="Olson A."/>
            <person name="Spatafora J."/>
            <person name="Veneault-Fourrey C."/>
            <person name="Henrissat B."/>
            <person name="Grigoriev I."/>
            <person name="Martin F."/>
            <person name="Perotto S."/>
        </authorList>
    </citation>
    <scope>NUCLEOTIDE SEQUENCE [LARGE SCALE GENOMIC DNA]</scope>
    <source>
        <strain evidence="1 2">UAMH 7357</strain>
    </source>
</reference>
<dbReference type="AlphaFoldDB" id="A0A2J6Q722"/>
<gene>
    <name evidence="1" type="ORF">NA56DRAFT_658541</name>
</gene>
<keyword evidence="2" id="KW-1185">Reference proteome</keyword>
<sequence length="201" mass="22183">MEDDESYHSSPESGLPSLWWHEDDCFCVVQWTSESVAIGRMDDAQMTIGTRDPGTSGGGTFPLAILHDYSHAPFSQVWGNKIVQCQDAESRVKVGIWDFRVIGLLEYGCITPGTTTLLQTRCGQSFFRIASPPRKPHLSRNGIRCFSQPSSAQECPSLLPEPAGRVEPGAAELEIANWQGLPIDLAEDQNSPDSTEYWVLP</sequence>
<evidence type="ECO:0000313" key="2">
    <source>
        <dbReference type="Proteomes" id="UP000235672"/>
    </source>
</evidence>
<accession>A0A2J6Q722</accession>
<evidence type="ECO:0000313" key="1">
    <source>
        <dbReference type="EMBL" id="PMD22078.1"/>
    </source>
</evidence>